<evidence type="ECO:0000313" key="15">
    <source>
        <dbReference type="EMBL" id="CAD7586253.1"/>
    </source>
</evidence>
<evidence type="ECO:0000256" key="5">
    <source>
        <dbReference type="ARBA" id="ARBA00022692"/>
    </source>
</evidence>
<dbReference type="Gene3D" id="3.90.530.10">
    <property type="entry name" value="XPA C-terminal domain"/>
    <property type="match status" value="1"/>
</dbReference>
<keyword evidence="7" id="KW-0864">Zinc transport</keyword>
<evidence type="ECO:0000256" key="7">
    <source>
        <dbReference type="ARBA" id="ARBA00022906"/>
    </source>
</evidence>
<keyword evidence="8 13" id="KW-1133">Transmembrane helix</keyword>
<evidence type="ECO:0000256" key="4">
    <source>
        <dbReference type="ARBA" id="ARBA00022449"/>
    </source>
</evidence>
<dbReference type="GO" id="GO:0015297">
    <property type="term" value="F:antiporter activity"/>
    <property type="evidence" value="ECO:0007669"/>
    <property type="project" value="UniProtKB-KW"/>
</dbReference>
<dbReference type="SUPFAM" id="SSF161111">
    <property type="entry name" value="Cation efflux protein transmembrane domain-like"/>
    <property type="match status" value="1"/>
</dbReference>
<feature type="transmembrane region" description="Helical" evidence="13">
    <location>
        <begin position="435"/>
        <end position="454"/>
    </location>
</feature>
<evidence type="ECO:0000256" key="2">
    <source>
        <dbReference type="ARBA" id="ARBA00004141"/>
    </source>
</evidence>
<dbReference type="EMBL" id="OE839224">
    <property type="protein sequence ID" value="CAD7586253.1"/>
    <property type="molecule type" value="Genomic_DNA"/>
</dbReference>
<dbReference type="Pfam" id="PF01545">
    <property type="entry name" value="Cation_efflux"/>
    <property type="match status" value="2"/>
</dbReference>
<dbReference type="InterPro" id="IPR027469">
    <property type="entry name" value="Cation_efflux_TMD_sf"/>
</dbReference>
<dbReference type="GO" id="GO:0005634">
    <property type="term" value="C:nucleus"/>
    <property type="evidence" value="ECO:0007669"/>
    <property type="project" value="UniProtKB-SubCell"/>
</dbReference>
<evidence type="ECO:0000256" key="10">
    <source>
        <dbReference type="ARBA" id="ARBA00023136"/>
    </source>
</evidence>
<feature type="domain" description="Cation efflux protein transmembrane" evidence="14">
    <location>
        <begin position="348"/>
        <end position="401"/>
    </location>
</feature>
<feature type="transmembrane region" description="Helical" evidence="13">
    <location>
        <begin position="346"/>
        <end position="367"/>
    </location>
</feature>
<dbReference type="AlphaFoldDB" id="A0A7R9JNN5"/>
<evidence type="ECO:0000256" key="13">
    <source>
        <dbReference type="SAM" id="Phobius"/>
    </source>
</evidence>
<feature type="transmembrane region" description="Helical" evidence="13">
    <location>
        <begin position="466"/>
        <end position="488"/>
    </location>
</feature>
<dbReference type="InterPro" id="IPR009061">
    <property type="entry name" value="DNA-bd_dom_put_sf"/>
</dbReference>
<dbReference type="CDD" id="cd21078">
    <property type="entry name" value="NTD_ZNT9"/>
    <property type="match status" value="1"/>
</dbReference>
<keyword evidence="3" id="KW-0813">Transport</keyword>
<evidence type="ECO:0000256" key="9">
    <source>
        <dbReference type="ARBA" id="ARBA00023065"/>
    </source>
</evidence>
<organism evidence="15">
    <name type="scientific">Timema genevievae</name>
    <name type="common">Walking stick</name>
    <dbReference type="NCBI Taxonomy" id="629358"/>
    <lineage>
        <taxon>Eukaryota</taxon>
        <taxon>Metazoa</taxon>
        <taxon>Ecdysozoa</taxon>
        <taxon>Arthropoda</taxon>
        <taxon>Hexapoda</taxon>
        <taxon>Insecta</taxon>
        <taxon>Pterygota</taxon>
        <taxon>Neoptera</taxon>
        <taxon>Polyneoptera</taxon>
        <taxon>Phasmatodea</taxon>
        <taxon>Timematodea</taxon>
        <taxon>Timematoidea</taxon>
        <taxon>Timematidae</taxon>
        <taxon>Timema</taxon>
    </lineage>
</organism>
<dbReference type="PANTHER" id="PTHR13414:SF9">
    <property type="entry name" value="PROTON-COUPLED ZINC ANTIPORTER SLC30A9, MITOCHONDRIAL"/>
    <property type="match status" value="1"/>
</dbReference>
<dbReference type="GO" id="GO:0008324">
    <property type="term" value="F:monoatomic cation transmembrane transporter activity"/>
    <property type="evidence" value="ECO:0007669"/>
    <property type="project" value="InterPro"/>
</dbReference>
<dbReference type="InterPro" id="IPR058533">
    <property type="entry name" value="Cation_efflux_TM"/>
</dbReference>
<evidence type="ECO:0000256" key="12">
    <source>
        <dbReference type="ARBA" id="ARBA00048349"/>
    </source>
</evidence>
<feature type="domain" description="Cation efflux protein transmembrane" evidence="14">
    <location>
        <begin position="418"/>
        <end position="608"/>
    </location>
</feature>
<keyword evidence="11" id="KW-0539">Nucleus</keyword>
<reference evidence="15" key="1">
    <citation type="submission" date="2020-11" db="EMBL/GenBank/DDBJ databases">
        <authorList>
            <person name="Tran Van P."/>
        </authorList>
    </citation>
    <scope>NUCLEOTIDE SEQUENCE</scope>
</reference>
<dbReference type="Gene3D" id="1.20.1510.10">
    <property type="entry name" value="Cation efflux protein transmembrane domain"/>
    <property type="match status" value="1"/>
</dbReference>
<keyword evidence="5 13" id="KW-0812">Transmembrane</keyword>
<evidence type="ECO:0000259" key="14">
    <source>
        <dbReference type="Pfam" id="PF01545"/>
    </source>
</evidence>
<dbReference type="PANTHER" id="PTHR13414">
    <property type="entry name" value="HUEL-CATION TRANSPORTER"/>
    <property type="match status" value="1"/>
</dbReference>
<keyword evidence="4" id="KW-0050">Antiport</keyword>
<dbReference type="GO" id="GO:0006829">
    <property type="term" value="P:zinc ion transport"/>
    <property type="evidence" value="ECO:0007669"/>
    <property type="project" value="UniProtKB-KW"/>
</dbReference>
<comment type="subcellular location">
    <subcellularLocation>
        <location evidence="2">Membrane</location>
        <topology evidence="2">Multi-pass membrane protein</topology>
    </subcellularLocation>
    <subcellularLocation>
        <location evidence="1">Nucleus</location>
    </subcellularLocation>
</comment>
<keyword evidence="10 13" id="KW-0472">Membrane</keyword>
<name>A0A7R9JNN5_TIMGE</name>
<accession>A0A7R9JNN5</accession>
<feature type="transmembrane region" description="Helical" evidence="13">
    <location>
        <begin position="582"/>
        <end position="608"/>
    </location>
</feature>
<evidence type="ECO:0000256" key="8">
    <source>
        <dbReference type="ARBA" id="ARBA00022989"/>
    </source>
</evidence>
<dbReference type="InterPro" id="IPR040177">
    <property type="entry name" value="SLC30A9"/>
</dbReference>
<dbReference type="InterPro" id="IPR037129">
    <property type="entry name" value="XPA_sf"/>
</dbReference>
<keyword evidence="9" id="KW-0406">Ion transport</keyword>
<evidence type="ECO:0000256" key="3">
    <source>
        <dbReference type="ARBA" id="ARBA00022448"/>
    </source>
</evidence>
<gene>
    <name evidence="15" type="ORF">TGEB3V08_LOCUS640</name>
</gene>
<proteinExistence type="predicted"/>
<feature type="transmembrane region" description="Helical" evidence="13">
    <location>
        <begin position="556"/>
        <end position="576"/>
    </location>
</feature>
<evidence type="ECO:0000256" key="11">
    <source>
        <dbReference type="ARBA" id="ARBA00023242"/>
    </source>
</evidence>
<keyword evidence="6" id="KW-0862">Zinc</keyword>
<dbReference type="GO" id="GO:0005783">
    <property type="term" value="C:endoplasmic reticulum"/>
    <property type="evidence" value="ECO:0007669"/>
    <property type="project" value="UniProtKB-SubCell"/>
</dbReference>
<evidence type="ECO:0000256" key="1">
    <source>
        <dbReference type="ARBA" id="ARBA00004123"/>
    </source>
</evidence>
<dbReference type="GO" id="GO:0031966">
    <property type="term" value="C:mitochondrial membrane"/>
    <property type="evidence" value="ECO:0007669"/>
    <property type="project" value="UniProtKB-SubCell"/>
</dbReference>
<comment type="catalytic activity">
    <reaction evidence="12">
        <text>Zn(2+)(in) + 2 H(+)(out) = Zn(2+)(out) + 2 H(+)(in)</text>
        <dbReference type="Rhea" id="RHEA:72627"/>
        <dbReference type="ChEBI" id="CHEBI:15378"/>
        <dbReference type="ChEBI" id="CHEBI:29105"/>
    </reaction>
</comment>
<protein>
    <recommendedName>
        <fullName evidence="14">Cation efflux protein transmembrane domain-containing protein</fullName>
    </recommendedName>
</protein>
<dbReference type="GO" id="GO:0006882">
    <property type="term" value="P:intracellular zinc ion homeostasis"/>
    <property type="evidence" value="ECO:0007669"/>
    <property type="project" value="TreeGrafter"/>
</dbReference>
<dbReference type="SUPFAM" id="SSF46955">
    <property type="entry name" value="Putative DNA-binding domain"/>
    <property type="match status" value="1"/>
</dbReference>
<sequence>MNLEEVNPHLREVRVENHSGKTTLSSPDRDSNLNLSVLGSPAQHETSALVNNATEAVKEIVPTVDIWEDIGHDAGVSYEDFVNLYENLAICGELTAADILTDVMNNRNDSASSDEEGFCKLEGTFKHIIKGFTRRHLSVVVKKVHVNTSTKLNVPFESTIGLLRVHNCCHPYRSISSSQIFGNIPKDKADTETDCLKTASPKGEVQKKTSLLQDVVKKVLPTKRVRVDPTTSSLERNFITPVRAMSDFLLKPTDLEGLRKTKRRSPYENEPPITVYWRKDVETKAIEVWGSQEKLRSEIDQRDIEWKRHQQNIFTVKRRLRDFRREQRSKPEVIEDKGLFGSSGRVVLTAIAINGCNFLFKLFAWLYTGSHSMFSECIHSLADTINQLILAFGIHKSVQRSKTVSLQSVENDVLPQRADPDHPYGYTNMKHVSSLISGVGIFCVGSGLSFYHGVTGILHPAEMQSFFWAFFILGGSLVSEGATLLVAVNSIRKGASTNSMTFMEYGKDCKENNGDEVCKEKAARGIKKEMRGTDYSKCAMLRGHDPSVNVVLMEDFAAVIGVGVAATCMGLTSYLGSPIPDAMGSLLVGGVLGGVASFIIYTNVAALVGRFNHSLCYRSIPQERLDKINSELESDVMIRAIHDVKGIDMGNSLVRYKAELDFDGRELTRSYLDKQDLNLLLEKSNPEIRHCDLEIL</sequence>
<evidence type="ECO:0000256" key="6">
    <source>
        <dbReference type="ARBA" id="ARBA00022833"/>
    </source>
</evidence>